<dbReference type="PANTHER" id="PTHR34477">
    <property type="entry name" value="UPF0213 PROTEIN YHBQ"/>
    <property type="match status" value="1"/>
</dbReference>
<reference evidence="3 4" key="1">
    <citation type="submission" date="2018-06" db="EMBL/GenBank/DDBJ databases">
        <title>Extensive metabolic versatility and redundancy in microbially diverse, dynamic hydrothermal sediments.</title>
        <authorList>
            <person name="Dombrowski N."/>
            <person name="Teske A."/>
            <person name="Baker B.J."/>
        </authorList>
    </citation>
    <scope>NUCLEOTIDE SEQUENCE [LARGE SCALE GENOMIC DNA]</scope>
    <source>
        <strain evidence="3">B36_G15</strain>
    </source>
</reference>
<dbReference type="InterPro" id="IPR035901">
    <property type="entry name" value="GIY-YIG_endonuc_sf"/>
</dbReference>
<dbReference type="InterPro" id="IPR050190">
    <property type="entry name" value="UPF0213_domain"/>
</dbReference>
<dbReference type="Pfam" id="PF01541">
    <property type="entry name" value="GIY-YIG"/>
    <property type="match status" value="1"/>
</dbReference>
<evidence type="ECO:0000259" key="2">
    <source>
        <dbReference type="PROSITE" id="PS50164"/>
    </source>
</evidence>
<dbReference type="SUPFAM" id="SSF82771">
    <property type="entry name" value="GIY-YIG endonuclease"/>
    <property type="match status" value="1"/>
</dbReference>
<evidence type="ECO:0000313" key="3">
    <source>
        <dbReference type="EMBL" id="RKX69971.1"/>
    </source>
</evidence>
<dbReference type="PROSITE" id="PS50164">
    <property type="entry name" value="GIY_YIG"/>
    <property type="match status" value="1"/>
</dbReference>
<feature type="domain" description="GIY-YIG" evidence="2">
    <location>
        <begin position="1"/>
        <end position="79"/>
    </location>
</feature>
<sequence>MYYVYILRSRKYKDKIYIGFTSNLRKRLKQHSIGMSCTTRKMLSVELVYCEAYKSKADAQARERRLKQYGNALGHLKKRISNSLA</sequence>
<dbReference type="Gene3D" id="3.40.1440.10">
    <property type="entry name" value="GIY-YIG endonuclease"/>
    <property type="match status" value="1"/>
</dbReference>
<dbReference type="Proteomes" id="UP000268469">
    <property type="component" value="Unassembled WGS sequence"/>
</dbReference>
<organism evidence="3 4">
    <name type="scientific">candidate division WOR-3 bacterium</name>
    <dbReference type="NCBI Taxonomy" id="2052148"/>
    <lineage>
        <taxon>Bacteria</taxon>
        <taxon>Bacteria division WOR-3</taxon>
    </lineage>
</organism>
<comment type="similarity">
    <text evidence="1">Belongs to the UPF0213 family.</text>
</comment>
<dbReference type="AlphaFoldDB" id="A0A660SIX8"/>
<comment type="caution">
    <text evidence="3">The sequence shown here is derived from an EMBL/GenBank/DDBJ whole genome shotgun (WGS) entry which is preliminary data.</text>
</comment>
<evidence type="ECO:0000256" key="1">
    <source>
        <dbReference type="ARBA" id="ARBA00007435"/>
    </source>
</evidence>
<accession>A0A660SIX8</accession>
<gene>
    <name evidence="3" type="ORF">DRP53_06525</name>
</gene>
<name>A0A660SIX8_UNCW3</name>
<protein>
    <submittedName>
        <fullName evidence="3">GIY-YIG nuclease family protein</fullName>
    </submittedName>
</protein>
<proteinExistence type="inferred from homology"/>
<dbReference type="InterPro" id="IPR000305">
    <property type="entry name" value="GIY-YIG_endonuc"/>
</dbReference>
<evidence type="ECO:0000313" key="4">
    <source>
        <dbReference type="Proteomes" id="UP000268469"/>
    </source>
</evidence>
<dbReference type="PANTHER" id="PTHR34477:SF1">
    <property type="entry name" value="UPF0213 PROTEIN YHBQ"/>
    <property type="match status" value="1"/>
</dbReference>
<dbReference type="EMBL" id="QNBE01000057">
    <property type="protein sequence ID" value="RKX69971.1"/>
    <property type="molecule type" value="Genomic_DNA"/>
</dbReference>